<comment type="caution">
    <text evidence="4">The sequence shown here is derived from an EMBL/GenBank/DDBJ whole genome shotgun (WGS) entry which is preliminary data.</text>
</comment>
<keyword evidence="1" id="KW-0560">Oxidoreductase</keyword>
<dbReference type="PRINTS" id="PR00368">
    <property type="entry name" value="FADPNR"/>
</dbReference>
<dbReference type="RefSeq" id="WP_139106554.1">
    <property type="nucleotide sequence ID" value="NZ_VDFR01000096.1"/>
</dbReference>
<feature type="domain" description="FAD/NAD(P)-binding" evidence="3">
    <location>
        <begin position="160"/>
        <end position="399"/>
    </location>
</feature>
<evidence type="ECO:0000259" key="3">
    <source>
        <dbReference type="Pfam" id="PF07992"/>
    </source>
</evidence>
<sequence>MTADHSPTTVRFTFEGRDVEAKAGQTLGGALHADGVRILTRSFKYRRPRGYTCGYGACGNCPLTVDGLPGVNACERPVEGGEDVRRERGWPSAGADVFRAADLAAPLLTAGFQFRLFTKTPWLAHRAERVMAWVAGAGRLPAPHAAAAVRATTAESRDVDVVVVGGGLSGLAASLGAADEGAAVLLVHRGALGGRALGRPGSTGVRDVASRSDRDAALALARRVEGHPGVEVLDGTAVATFDGVDLIVVSQGRRIAVTAPSMVVATGSYDVPMSFAGNDKPGVMLASAVRRLMHVERVRPGRRAVVVTEDASGYEITRELLDAGVSVTAVVDPDARTRPPALAAPLAAARVPVLAARPEKVRGLRGVRSLLVRGADGTRRLRSDLVVVCRPERPAEELRWQRHYVEAGDTQAPKGSPTAALSDTTVVVGSAAGLPAQTVQDSSESGRRAARAARATAGPRAAAGARTAGATRVCRHDASDTQTP</sequence>
<dbReference type="InterPro" id="IPR023753">
    <property type="entry name" value="FAD/NAD-binding_dom"/>
</dbReference>
<dbReference type="InterPro" id="IPR036188">
    <property type="entry name" value="FAD/NAD-bd_sf"/>
</dbReference>
<dbReference type="InterPro" id="IPR042204">
    <property type="entry name" value="2Fe-2S-bd_N"/>
</dbReference>
<dbReference type="PRINTS" id="PR00411">
    <property type="entry name" value="PNDRDTASEI"/>
</dbReference>
<protein>
    <recommendedName>
        <fullName evidence="3">FAD/NAD(P)-binding domain-containing protein</fullName>
    </recommendedName>
</protein>
<dbReference type="EMBL" id="VDFR01000185">
    <property type="protein sequence ID" value="TNC32851.1"/>
    <property type="molecule type" value="Genomic_DNA"/>
</dbReference>
<dbReference type="Proteomes" id="UP000306740">
    <property type="component" value="Unassembled WGS sequence"/>
</dbReference>
<dbReference type="GO" id="GO:0016491">
    <property type="term" value="F:oxidoreductase activity"/>
    <property type="evidence" value="ECO:0007669"/>
    <property type="project" value="UniProtKB-KW"/>
</dbReference>
<organism evidence="4 6">
    <name type="scientific">Mumia zhuanghuii</name>
    <dbReference type="NCBI Taxonomy" id="2585211"/>
    <lineage>
        <taxon>Bacteria</taxon>
        <taxon>Bacillati</taxon>
        <taxon>Actinomycetota</taxon>
        <taxon>Actinomycetes</taxon>
        <taxon>Propionibacteriales</taxon>
        <taxon>Nocardioidaceae</taxon>
        <taxon>Mumia</taxon>
    </lineage>
</organism>
<dbReference type="PANTHER" id="PTHR42949">
    <property type="entry name" value="ANAEROBIC GLYCEROL-3-PHOSPHATE DEHYDROGENASE SUBUNIT B"/>
    <property type="match status" value="1"/>
</dbReference>
<dbReference type="GO" id="GO:0051537">
    <property type="term" value="F:2 iron, 2 sulfur cluster binding"/>
    <property type="evidence" value="ECO:0007669"/>
    <property type="project" value="InterPro"/>
</dbReference>
<dbReference type="InterPro" id="IPR051691">
    <property type="entry name" value="Metab_Enz_Cyan_OpOx_G3PDH"/>
</dbReference>
<gene>
    <name evidence="5" type="ORF">FHE65_21100</name>
    <name evidence="4" type="ORF">FHE65_30015</name>
</gene>
<evidence type="ECO:0000256" key="2">
    <source>
        <dbReference type="SAM" id="MobiDB-lite"/>
    </source>
</evidence>
<dbReference type="PROSITE" id="PS00197">
    <property type="entry name" value="2FE2S_FER_1"/>
    <property type="match status" value="1"/>
</dbReference>
<dbReference type="InterPro" id="IPR006058">
    <property type="entry name" value="2Fe2S_fd_BS"/>
</dbReference>
<reference evidence="4 6" key="1">
    <citation type="submission" date="2019-05" db="EMBL/GenBank/DDBJ databases">
        <title>Mumia sp. nov., isolated from the intestinal contents of plateau pika (Ochotona curzoniae) in the Qinghai-Tibet plateau of China.</title>
        <authorList>
            <person name="Tian Z."/>
        </authorList>
    </citation>
    <scope>NUCLEOTIDE SEQUENCE [LARGE SCALE GENOMIC DNA]</scope>
    <source>
        <strain evidence="6">527</strain>
        <strain evidence="4">Z527</strain>
    </source>
</reference>
<dbReference type="OrthoDB" id="159930at2"/>
<proteinExistence type="predicted"/>
<evidence type="ECO:0000313" key="5">
    <source>
        <dbReference type="EMBL" id="TNC42419.1"/>
    </source>
</evidence>
<feature type="compositionally biased region" description="Low complexity" evidence="2">
    <location>
        <begin position="452"/>
        <end position="472"/>
    </location>
</feature>
<dbReference type="PANTHER" id="PTHR42949:SF3">
    <property type="entry name" value="ANAEROBIC GLYCEROL-3-PHOSPHATE DEHYDROGENASE SUBUNIT B"/>
    <property type="match status" value="1"/>
</dbReference>
<name>A0A5C4ME54_9ACTN</name>
<dbReference type="AlphaFoldDB" id="A0A5C4ME54"/>
<dbReference type="SUPFAM" id="SSF54292">
    <property type="entry name" value="2Fe-2S ferredoxin-like"/>
    <property type="match status" value="1"/>
</dbReference>
<dbReference type="Gene3D" id="3.10.20.440">
    <property type="entry name" value="2Fe-2S iron-sulphur cluster binding domain, sarcosine oxidase, alpha subunit, N-terminal domain"/>
    <property type="match status" value="1"/>
</dbReference>
<feature type="region of interest" description="Disordered" evidence="2">
    <location>
        <begin position="437"/>
        <end position="484"/>
    </location>
</feature>
<dbReference type="SUPFAM" id="SSF51905">
    <property type="entry name" value="FAD/NAD(P)-binding domain"/>
    <property type="match status" value="1"/>
</dbReference>
<dbReference type="Gene3D" id="3.50.50.60">
    <property type="entry name" value="FAD/NAD(P)-binding domain"/>
    <property type="match status" value="3"/>
</dbReference>
<dbReference type="InterPro" id="IPR036010">
    <property type="entry name" value="2Fe-2S_ferredoxin-like_sf"/>
</dbReference>
<accession>A0A5C4ME54</accession>
<feature type="compositionally biased region" description="Basic and acidic residues" evidence="2">
    <location>
        <begin position="474"/>
        <end position="484"/>
    </location>
</feature>
<evidence type="ECO:0000313" key="6">
    <source>
        <dbReference type="Proteomes" id="UP000306740"/>
    </source>
</evidence>
<evidence type="ECO:0000256" key="1">
    <source>
        <dbReference type="ARBA" id="ARBA00023002"/>
    </source>
</evidence>
<dbReference type="Pfam" id="PF13510">
    <property type="entry name" value="Fer2_4"/>
    <property type="match status" value="1"/>
</dbReference>
<dbReference type="EMBL" id="VDFR01000096">
    <property type="protein sequence ID" value="TNC42419.1"/>
    <property type="molecule type" value="Genomic_DNA"/>
</dbReference>
<evidence type="ECO:0000313" key="4">
    <source>
        <dbReference type="EMBL" id="TNC32851.1"/>
    </source>
</evidence>
<dbReference type="Pfam" id="PF07992">
    <property type="entry name" value="Pyr_redox_2"/>
    <property type="match status" value="1"/>
</dbReference>